<comment type="caution">
    <text evidence="2">The sequence shown here is derived from an EMBL/GenBank/DDBJ whole genome shotgun (WGS) entry which is preliminary data.</text>
</comment>
<dbReference type="AlphaFoldDB" id="A0A645I6A2"/>
<reference evidence="2" key="1">
    <citation type="submission" date="2019-08" db="EMBL/GenBank/DDBJ databases">
        <authorList>
            <person name="Kucharzyk K."/>
            <person name="Murdoch R.W."/>
            <person name="Higgins S."/>
            <person name="Loffler F."/>
        </authorList>
    </citation>
    <scope>NUCLEOTIDE SEQUENCE</scope>
</reference>
<proteinExistence type="predicted"/>
<dbReference type="EMBL" id="VSSQ01106157">
    <property type="protein sequence ID" value="MPN45919.1"/>
    <property type="molecule type" value="Genomic_DNA"/>
</dbReference>
<protein>
    <submittedName>
        <fullName evidence="2">Uncharacterized protein</fullName>
    </submittedName>
</protein>
<feature type="region of interest" description="Disordered" evidence="1">
    <location>
        <begin position="70"/>
        <end position="89"/>
    </location>
</feature>
<evidence type="ECO:0000256" key="1">
    <source>
        <dbReference type="SAM" id="MobiDB-lite"/>
    </source>
</evidence>
<gene>
    <name evidence="2" type="ORF">SDC9_193498</name>
</gene>
<evidence type="ECO:0000313" key="2">
    <source>
        <dbReference type="EMBL" id="MPN45919.1"/>
    </source>
</evidence>
<accession>A0A645I6A2</accession>
<organism evidence="2">
    <name type="scientific">bioreactor metagenome</name>
    <dbReference type="NCBI Taxonomy" id="1076179"/>
    <lineage>
        <taxon>unclassified sequences</taxon>
        <taxon>metagenomes</taxon>
        <taxon>ecological metagenomes</taxon>
    </lineage>
</organism>
<name>A0A645I6A2_9ZZZZ</name>
<sequence length="204" mass="22763">MRRIKTFTGRKAKDVDIVEGEYRMFEQQFLFRVPKVLRFCKIGATLRDGERRGVIVYLVQGYVAETRVPRHGADDGLNQPLGAESRQRHPHQFRSLACMPEDRKIDPYALFNIAIPSHQRQGLCRRGSAHKTGFFNRGMMLRYAPLVESGDQPSAAGLGGKPHRIEHVGRIIRGDLLPVNAALPNEHLSAILSADALCPAGDIA</sequence>